<reference evidence="5" key="1">
    <citation type="submission" date="2017-06" db="EMBL/GenBank/DDBJ databases">
        <title>Genome analysis of Fimbriiglobus ruber SP5, the first member of the order Planctomycetales with confirmed chitinolytic capability.</title>
        <authorList>
            <person name="Ravin N.V."/>
            <person name="Rakitin A.L."/>
            <person name="Ivanova A.A."/>
            <person name="Beletsky A.V."/>
            <person name="Kulichevskaya I.S."/>
            <person name="Mardanov A.V."/>
            <person name="Dedysh S.N."/>
        </authorList>
    </citation>
    <scope>NUCLEOTIDE SEQUENCE [LARGE SCALE GENOMIC DNA]</scope>
    <source>
        <strain evidence="5">SP5</strain>
    </source>
</reference>
<dbReference type="InterPro" id="IPR006311">
    <property type="entry name" value="TAT_signal"/>
</dbReference>
<dbReference type="PANTHER" id="PTHR30332:SF17">
    <property type="entry name" value="TYPE IV PILIATION SYSTEM PROTEIN DR_0774-RELATED"/>
    <property type="match status" value="1"/>
</dbReference>
<dbReference type="InterPro" id="IPR001775">
    <property type="entry name" value="GspD/PilQ"/>
</dbReference>
<evidence type="ECO:0000256" key="2">
    <source>
        <dbReference type="SAM" id="SignalP"/>
    </source>
</evidence>
<dbReference type="InterPro" id="IPR004846">
    <property type="entry name" value="T2SS/T3SS_dom"/>
</dbReference>
<dbReference type="PROSITE" id="PS51318">
    <property type="entry name" value="TAT"/>
    <property type="match status" value="1"/>
</dbReference>
<dbReference type="InterPro" id="IPR050810">
    <property type="entry name" value="Bact_Secretion_Sys_Channel"/>
</dbReference>
<dbReference type="GO" id="GO:0015627">
    <property type="term" value="C:type II protein secretion system complex"/>
    <property type="evidence" value="ECO:0007669"/>
    <property type="project" value="TreeGrafter"/>
</dbReference>
<dbReference type="OrthoDB" id="9779724at2"/>
<keyword evidence="2" id="KW-0732">Signal</keyword>
<dbReference type="Pfam" id="PF00263">
    <property type="entry name" value="Secretin"/>
    <property type="match status" value="1"/>
</dbReference>
<feature type="signal peptide" evidence="2">
    <location>
        <begin position="1"/>
        <end position="28"/>
    </location>
</feature>
<comment type="caution">
    <text evidence="4">The sequence shown here is derived from an EMBL/GenBank/DDBJ whole genome shotgun (WGS) entry which is preliminary data.</text>
</comment>
<dbReference type="EMBL" id="NIDE01000005">
    <property type="protein sequence ID" value="OWK41642.1"/>
    <property type="molecule type" value="Genomic_DNA"/>
</dbReference>
<evidence type="ECO:0000259" key="3">
    <source>
        <dbReference type="Pfam" id="PF00263"/>
    </source>
</evidence>
<dbReference type="PANTHER" id="PTHR30332">
    <property type="entry name" value="PROBABLE GENERAL SECRETION PATHWAY PROTEIN D"/>
    <property type="match status" value="1"/>
</dbReference>
<proteinExistence type="inferred from homology"/>
<feature type="chain" id="PRO_5012194977" evidence="2">
    <location>
        <begin position="29"/>
        <end position="593"/>
    </location>
</feature>
<evidence type="ECO:0000256" key="1">
    <source>
        <dbReference type="RuleBase" id="RU004003"/>
    </source>
</evidence>
<dbReference type="PRINTS" id="PR00811">
    <property type="entry name" value="BCTERIALGSPD"/>
</dbReference>
<evidence type="ECO:0000313" key="4">
    <source>
        <dbReference type="EMBL" id="OWK41642.1"/>
    </source>
</evidence>
<name>A0A225DJQ8_9BACT</name>
<accession>A0A225DJQ8</accession>
<organism evidence="4 5">
    <name type="scientific">Fimbriiglobus ruber</name>
    <dbReference type="NCBI Taxonomy" id="1908690"/>
    <lineage>
        <taxon>Bacteria</taxon>
        <taxon>Pseudomonadati</taxon>
        <taxon>Planctomycetota</taxon>
        <taxon>Planctomycetia</taxon>
        <taxon>Gemmatales</taxon>
        <taxon>Gemmataceae</taxon>
        <taxon>Fimbriiglobus</taxon>
    </lineage>
</organism>
<feature type="domain" description="Type II/III secretion system secretin-like" evidence="3">
    <location>
        <begin position="260"/>
        <end position="422"/>
    </location>
</feature>
<evidence type="ECO:0000313" key="5">
    <source>
        <dbReference type="Proteomes" id="UP000214646"/>
    </source>
</evidence>
<protein>
    <submittedName>
        <fullName evidence="4">Type IV pilus biogenesis protein PilQ</fullName>
    </submittedName>
</protein>
<dbReference type="RefSeq" id="WP_088254923.1">
    <property type="nucleotide sequence ID" value="NZ_NIDE01000005.1"/>
</dbReference>
<keyword evidence="5" id="KW-1185">Reference proteome</keyword>
<dbReference type="AlphaFoldDB" id="A0A225DJQ8"/>
<gene>
    <name evidence="4" type="ORF">FRUB_03720</name>
</gene>
<comment type="similarity">
    <text evidence="1">Belongs to the bacterial secretin family.</text>
</comment>
<dbReference type="GO" id="GO:0009306">
    <property type="term" value="P:protein secretion"/>
    <property type="evidence" value="ECO:0007669"/>
    <property type="project" value="InterPro"/>
</dbReference>
<dbReference type="Proteomes" id="UP000214646">
    <property type="component" value="Unassembled WGS sequence"/>
</dbReference>
<sequence length="593" mass="61226">MHLTSLVRRRLLAGLTAAAGLTGGAAYAQPPAPPTPEVRFEKNTGAMIVPLGGAVRFDPKSDKKITESFIRNEDVLQERPDPTNPKVRILSGRQAGATVLTLTFDDRTQLKYDVVVQPDYALLENVIRQTVPTASVKVIPGVGNVIILSGYVTKPEDSDTVIRIASSAVGGTANNVINALQIGGSQHVLIDVTVAQIDRTLLRQRGFSFAVNGSSFGVSSIINGLASNTSGLPSSFTPATAGPNIVASIVPAGTIGALQALKTEGVAKFLSEPKVITQTGRAAHLLSGGQQAILSPSSGINGPGVTLQPIGTTLDVLPIVFGNGKIYLEVNPSFTSVNNGNGITTSFGFTPGFNTQETRSSVMLESGQTFAIGGLLETQTQTTVQKVPYLGDVPYFGTLFSSVSSDQRETELLILVTPRLVEPMDCGQVPKRVPTRETRNPDDYELFLESLIEAPRGPRKPWTPGGGYNAAYKCDPTFANYPCPGGACAGGAAGAAGCASGTCQTPGSLFGPILGSSVRASTSPAALAVTPAPAPVVSQSAAKFRPAAATTQAAAPVVPVPPAAEAVQPAAATDPTAPVPPSVFPADVVPISK</sequence>